<name>A0A3S9B303_9HYPH</name>
<dbReference type="AlphaFoldDB" id="A0A3S9B303"/>
<reference evidence="1 2" key="1">
    <citation type="submission" date="2018-09" db="EMBL/GenBank/DDBJ databases">
        <title>Marinorhizobium profundi gen. nov., sp. nov., isolated from a deep-sea sediment sample from the New Britain Trench and proposal of Marinorhizobiaceae fam. nov. in the order Rhizobiales of the class Alphaproteobacteria.</title>
        <authorList>
            <person name="Cao J."/>
        </authorList>
    </citation>
    <scope>NUCLEOTIDE SEQUENCE [LARGE SCALE GENOMIC DNA]</scope>
    <source>
        <strain evidence="1 2">WS11</strain>
    </source>
</reference>
<gene>
    <name evidence="1" type="ORF">D5400_08470</name>
</gene>
<evidence type="ECO:0000313" key="1">
    <source>
        <dbReference type="EMBL" id="AZN71296.1"/>
    </source>
</evidence>
<dbReference type="EMBL" id="CP032509">
    <property type="protein sequence ID" value="AZN71296.1"/>
    <property type="molecule type" value="Genomic_DNA"/>
</dbReference>
<keyword evidence="2" id="KW-1185">Reference proteome</keyword>
<organism evidence="1 2">
    <name type="scientific">Georhizobium profundi</name>
    <dbReference type="NCBI Taxonomy" id="2341112"/>
    <lineage>
        <taxon>Bacteria</taxon>
        <taxon>Pseudomonadati</taxon>
        <taxon>Pseudomonadota</taxon>
        <taxon>Alphaproteobacteria</taxon>
        <taxon>Hyphomicrobiales</taxon>
        <taxon>Rhizobiaceae</taxon>
        <taxon>Georhizobium</taxon>
    </lineage>
</organism>
<dbReference type="OrthoDB" id="8419627at2"/>
<accession>A0A3S9B303</accession>
<protein>
    <submittedName>
        <fullName evidence="1">Uncharacterized protein</fullName>
    </submittedName>
</protein>
<proteinExistence type="predicted"/>
<dbReference type="Proteomes" id="UP000268192">
    <property type="component" value="Chromosome"/>
</dbReference>
<sequence length="137" mass="14605">MARRGSSMGLFGLFGRSEDLRQLDAAFRGAGLHPALVPEGAKLAISNLLKDDNGGRYADAATYPHVADLVAYCLLGHETFEGEVGPDRAREVEDRIDAALEAGEGVDADLILLTLHSKLIQPSVVDRFGLSAEDNGE</sequence>
<dbReference type="KEGG" id="abaw:D5400_08470"/>
<evidence type="ECO:0000313" key="2">
    <source>
        <dbReference type="Proteomes" id="UP000268192"/>
    </source>
</evidence>
<dbReference type="RefSeq" id="WP_126009486.1">
    <property type="nucleotide sequence ID" value="NZ_CP032509.1"/>
</dbReference>